<dbReference type="Proteomes" id="UP000694871">
    <property type="component" value="Unplaced"/>
</dbReference>
<keyword evidence="2" id="KW-1185">Reference proteome</keyword>
<dbReference type="InterPro" id="IPR008996">
    <property type="entry name" value="IL1/FGF"/>
</dbReference>
<dbReference type="Gene3D" id="2.80.10.50">
    <property type="match status" value="1"/>
</dbReference>
<feature type="region of interest" description="Disordered" evidence="1">
    <location>
        <begin position="1"/>
        <end position="25"/>
    </location>
</feature>
<accession>A0ABM1JMH5</accession>
<organism evidence="2 3">
    <name type="scientific">Gekko japonicus</name>
    <name type="common">Schlegel's Japanese gecko</name>
    <dbReference type="NCBI Taxonomy" id="146911"/>
    <lineage>
        <taxon>Eukaryota</taxon>
        <taxon>Metazoa</taxon>
        <taxon>Chordata</taxon>
        <taxon>Craniata</taxon>
        <taxon>Vertebrata</taxon>
        <taxon>Euteleostomi</taxon>
        <taxon>Lepidosauria</taxon>
        <taxon>Squamata</taxon>
        <taxon>Bifurcata</taxon>
        <taxon>Gekkota</taxon>
        <taxon>Gekkonidae</taxon>
        <taxon>Gekkoninae</taxon>
        <taxon>Gekko</taxon>
    </lineage>
</organism>
<evidence type="ECO:0000313" key="2">
    <source>
        <dbReference type="Proteomes" id="UP000694871"/>
    </source>
</evidence>
<dbReference type="GeneID" id="107106959"/>
<dbReference type="RefSeq" id="XP_015262662.1">
    <property type="nucleotide sequence ID" value="XM_015407176.1"/>
</dbReference>
<gene>
    <name evidence="3" type="primary">LOC107106959</name>
</gene>
<evidence type="ECO:0000256" key="1">
    <source>
        <dbReference type="SAM" id="MobiDB-lite"/>
    </source>
</evidence>
<reference evidence="3" key="1">
    <citation type="submission" date="2025-08" db="UniProtKB">
        <authorList>
            <consortium name="RefSeq"/>
        </authorList>
    </citation>
    <scope>IDENTIFICATION</scope>
</reference>
<dbReference type="SUPFAM" id="SSF50353">
    <property type="entry name" value="Cytokine"/>
    <property type="match status" value="1"/>
</dbReference>
<evidence type="ECO:0000313" key="3">
    <source>
        <dbReference type="RefSeq" id="XP_015262662.1"/>
    </source>
</evidence>
<sequence length="179" mass="20332">MRRRHTTGPSLGASAYTRGQREKPRTGAITLRESGGSRWQTIYQYFGVSSRGCLERQEISTFNKEINTQTDTGLLSLEGGTEQYSEEACNFRETVLHDGYNLYYSEHYDIPVSLSSRGALSRNRQLPPFSQFLPLVNRIPLDPVFVDYDFYEQELDVESADPLSMMGQAPGFMSPSYVF</sequence>
<name>A0ABM1JMH5_GEKJA</name>
<proteinExistence type="predicted"/>
<protein>
    <submittedName>
        <fullName evidence="3">Fibroblast growth factor 19-like</fullName>
    </submittedName>
</protein>